<name>A0A7X0B1C2_9PROT</name>
<keyword evidence="3" id="KW-0560">Oxidoreductase</keyword>
<dbReference type="EC" id="1.14.19.9" evidence="3"/>
<feature type="binding site" evidence="2">
    <location>
        <position position="356"/>
    </location>
    <ligand>
        <name>FAD</name>
        <dbReference type="ChEBI" id="CHEBI:57692"/>
    </ligand>
</feature>
<dbReference type="InterPro" id="IPR050816">
    <property type="entry name" value="Flavin-dep_Halogenase_NPB"/>
</dbReference>
<dbReference type="GO" id="GO:0000166">
    <property type="term" value="F:nucleotide binding"/>
    <property type="evidence" value="ECO:0007669"/>
    <property type="project" value="UniProtKB-KW"/>
</dbReference>
<keyword evidence="2" id="KW-0547">Nucleotide-binding</keyword>
<feature type="binding site" evidence="2">
    <location>
        <position position="205"/>
    </location>
    <ligand>
        <name>FAD</name>
        <dbReference type="ChEBI" id="CHEBI:57692"/>
    </ligand>
</feature>
<gene>
    <name evidence="3" type="ORF">FHS74_002929</name>
</gene>
<keyword evidence="2" id="KW-0285">Flavoprotein</keyword>
<feature type="binding site" evidence="2">
    <location>
        <position position="369"/>
    </location>
    <ligand>
        <name>FAD</name>
        <dbReference type="ChEBI" id="CHEBI:57692"/>
    </ligand>
</feature>
<evidence type="ECO:0000256" key="1">
    <source>
        <dbReference type="PIRSR" id="PIRSR011396-1"/>
    </source>
</evidence>
<accession>A0A7X0B1C2</accession>
<protein>
    <submittedName>
        <fullName evidence="3">Tryptophan halogenase</fullName>
        <ecNumber evidence="3">1.14.19.9</ecNumber>
    </submittedName>
</protein>
<dbReference type="Gene3D" id="3.50.50.60">
    <property type="entry name" value="FAD/NAD(P)-binding domain"/>
    <property type="match status" value="1"/>
</dbReference>
<dbReference type="Proteomes" id="UP000539175">
    <property type="component" value="Unassembled WGS sequence"/>
</dbReference>
<evidence type="ECO:0000313" key="4">
    <source>
        <dbReference type="Proteomes" id="UP000539175"/>
    </source>
</evidence>
<comment type="caution">
    <text evidence="3">The sequence shown here is derived from an EMBL/GenBank/DDBJ whole genome shotgun (WGS) entry which is preliminary data.</text>
</comment>
<dbReference type="EMBL" id="JACIIZ010000007">
    <property type="protein sequence ID" value="MBB6252369.1"/>
    <property type="molecule type" value="Genomic_DNA"/>
</dbReference>
<feature type="active site" evidence="1">
    <location>
        <position position="85"/>
    </location>
</feature>
<keyword evidence="4" id="KW-1185">Reference proteome</keyword>
<dbReference type="InterPro" id="IPR036188">
    <property type="entry name" value="FAD/NAD-bd_sf"/>
</dbReference>
<evidence type="ECO:0000313" key="3">
    <source>
        <dbReference type="EMBL" id="MBB6252369.1"/>
    </source>
</evidence>
<feature type="binding site" evidence="2">
    <location>
        <position position="85"/>
    </location>
    <ligand>
        <name>7-chloro-L-tryptophan</name>
        <dbReference type="ChEBI" id="CHEBI:58713"/>
    </ligand>
</feature>
<feature type="binding site" evidence="2">
    <location>
        <begin position="16"/>
        <end position="19"/>
    </location>
    <ligand>
        <name>FAD</name>
        <dbReference type="ChEBI" id="CHEBI:57692"/>
    </ligand>
</feature>
<dbReference type="PIRSF" id="PIRSF011396">
    <property type="entry name" value="Trp_halogenase"/>
    <property type="match status" value="1"/>
</dbReference>
<dbReference type="SUPFAM" id="SSF51905">
    <property type="entry name" value="FAD/NAD(P)-binding domain"/>
    <property type="match status" value="1"/>
</dbReference>
<dbReference type="PANTHER" id="PTHR43747:SF4">
    <property type="entry name" value="FLAVIN-DEPENDENT TRYPTOPHAN HALOGENASE"/>
    <property type="match status" value="1"/>
</dbReference>
<sequence>MAVARAPERRIVIVGGGTAGWLTAAYLARTLRAGAPGGVDITLIESSDIGIIGVGEGTFPTIRSTLAAIGIDEARFLRESSATFKQGIHFVDWAETPAPDASPTQALGAVPGHSHYFHPFNFPHQGNGPELLPYWLLGGAGDAPFAEAVTLQKAVADASRAPKRPVDPPYHAPLNYAYHFDANRFAALLRTVAIELGVRHLVGTVDQVVLDGAGGVARLDTSDHGALTADLYIDCSGFRAEIIGRALNVPFKSCQDVLFNDRALALQVPYDQPDAPIPSYTVATAHEAGWTWDIGLNDRRGTGYVYSSRHSDDTRAEEVLRRYLGPAAQGREARLLKFHSGYRTAQWVGNCVAVGLSGGFFEPLESTGIMLIEVAAHMIAQFFPWGVQGGVQRGAQGEDSARTAASMAATARTYNALMGKRYERIVDFLKLHYCLSRRRDSAYWRDNADPATIPEALRDRLAQWAHRPPSRYDFVADHETFLPASYHYILYGMGFKTDLEPSRALYHRMDEARHEFRGLRAVTPQAVDSLPTHRALVEQVYRHGFQPPPLQKTAAGRR</sequence>
<dbReference type="InterPro" id="IPR006905">
    <property type="entry name" value="Flavin_halogenase"/>
</dbReference>
<proteinExistence type="predicted"/>
<dbReference type="AlphaFoldDB" id="A0A7X0B1C2"/>
<feature type="binding site" evidence="2">
    <location>
        <position position="365"/>
    </location>
    <ligand>
        <name>L-tryptophan</name>
        <dbReference type="ChEBI" id="CHEBI:57912"/>
    </ligand>
</feature>
<dbReference type="InterPro" id="IPR033856">
    <property type="entry name" value="Trp_halogen"/>
</dbReference>
<keyword evidence="2" id="KW-0274">FAD</keyword>
<evidence type="ECO:0000256" key="2">
    <source>
        <dbReference type="PIRSR" id="PIRSR011396-2"/>
    </source>
</evidence>
<dbReference type="GO" id="GO:0004497">
    <property type="term" value="F:monooxygenase activity"/>
    <property type="evidence" value="ECO:0007669"/>
    <property type="project" value="InterPro"/>
</dbReference>
<organism evidence="3 4">
    <name type="scientific">Nitrospirillum iridis</name>
    <dbReference type="NCBI Taxonomy" id="765888"/>
    <lineage>
        <taxon>Bacteria</taxon>
        <taxon>Pseudomonadati</taxon>
        <taxon>Pseudomonadota</taxon>
        <taxon>Alphaproteobacteria</taxon>
        <taxon>Rhodospirillales</taxon>
        <taxon>Azospirillaceae</taxon>
        <taxon>Nitrospirillum</taxon>
    </lineage>
</organism>
<dbReference type="PANTHER" id="PTHR43747">
    <property type="entry name" value="FAD-BINDING PROTEIN"/>
    <property type="match status" value="1"/>
</dbReference>
<dbReference type="Pfam" id="PF04820">
    <property type="entry name" value="Trp_halogenase"/>
    <property type="match status" value="1"/>
</dbReference>
<dbReference type="RefSeq" id="WP_184801678.1">
    <property type="nucleotide sequence ID" value="NZ_JACIIZ010000007.1"/>
</dbReference>
<reference evidence="3 4" key="1">
    <citation type="submission" date="2020-08" db="EMBL/GenBank/DDBJ databases">
        <title>Genomic Encyclopedia of Type Strains, Phase IV (KMG-IV): sequencing the most valuable type-strain genomes for metagenomic binning, comparative biology and taxonomic classification.</title>
        <authorList>
            <person name="Goeker M."/>
        </authorList>
    </citation>
    <scope>NUCLEOTIDE SEQUENCE [LARGE SCALE GENOMIC DNA]</scope>
    <source>
        <strain evidence="3 4">DSM 22198</strain>
    </source>
</reference>